<feature type="non-terminal residue" evidence="2">
    <location>
        <position position="1"/>
    </location>
</feature>
<gene>
    <name evidence="2" type="ORF">B0T18DRAFT_312052</name>
</gene>
<reference evidence="2" key="1">
    <citation type="submission" date="2023-06" db="EMBL/GenBank/DDBJ databases">
        <title>Genome-scale phylogeny and comparative genomics of the fungal order Sordariales.</title>
        <authorList>
            <consortium name="Lawrence Berkeley National Laboratory"/>
            <person name="Hensen N."/>
            <person name="Bonometti L."/>
            <person name="Westerberg I."/>
            <person name="Brannstrom I.O."/>
            <person name="Guillou S."/>
            <person name="Cros-Aarteil S."/>
            <person name="Calhoun S."/>
            <person name="Haridas S."/>
            <person name="Kuo A."/>
            <person name="Mondo S."/>
            <person name="Pangilinan J."/>
            <person name="Riley R."/>
            <person name="LaButti K."/>
            <person name="Andreopoulos B."/>
            <person name="Lipzen A."/>
            <person name="Chen C."/>
            <person name="Yanf M."/>
            <person name="Daum C."/>
            <person name="Ng V."/>
            <person name="Clum A."/>
            <person name="Steindorff A."/>
            <person name="Ohm R."/>
            <person name="Martin F."/>
            <person name="Silar P."/>
            <person name="Natvig D."/>
            <person name="Lalanne C."/>
            <person name="Gautier V."/>
            <person name="Ament-velasquez S.L."/>
            <person name="Kruys A."/>
            <person name="Hutchinson M.I."/>
            <person name="Powell A.J."/>
            <person name="Barry K."/>
            <person name="Miller A.N."/>
            <person name="Grigoriev I.V."/>
            <person name="Debuchy R."/>
            <person name="Gladieux P."/>
            <person name="Thoren M.H."/>
            <person name="Johannesson H."/>
        </authorList>
    </citation>
    <scope>NUCLEOTIDE SEQUENCE</scope>
    <source>
        <strain evidence="2">SMH3187-1</strain>
    </source>
</reference>
<dbReference type="Pfam" id="PF06985">
    <property type="entry name" value="HET"/>
    <property type="match status" value="1"/>
</dbReference>
<dbReference type="AlphaFoldDB" id="A0AA40KBN7"/>
<keyword evidence="3" id="KW-1185">Reference proteome</keyword>
<comment type="caution">
    <text evidence="2">The sequence shown here is derived from an EMBL/GenBank/DDBJ whole genome shotgun (WGS) entry which is preliminary data.</text>
</comment>
<evidence type="ECO:0000313" key="2">
    <source>
        <dbReference type="EMBL" id="KAK0752852.1"/>
    </source>
</evidence>
<protein>
    <recommendedName>
        <fullName evidence="1">Heterokaryon incompatibility domain-containing protein</fullName>
    </recommendedName>
</protein>
<evidence type="ECO:0000313" key="3">
    <source>
        <dbReference type="Proteomes" id="UP001172155"/>
    </source>
</evidence>
<proteinExistence type="predicted"/>
<feature type="domain" description="Heterokaryon incompatibility" evidence="1">
    <location>
        <begin position="3"/>
        <end position="62"/>
    </location>
</feature>
<dbReference type="EMBL" id="JAUKUD010000001">
    <property type="protein sequence ID" value="KAK0752852.1"/>
    <property type="molecule type" value="Genomic_DNA"/>
</dbReference>
<accession>A0AA40KBN7</accession>
<dbReference type="InterPro" id="IPR010730">
    <property type="entry name" value="HET"/>
</dbReference>
<feature type="non-terminal residue" evidence="2">
    <location>
        <position position="64"/>
    </location>
</feature>
<name>A0AA40KBN7_9PEZI</name>
<organism evidence="2 3">
    <name type="scientific">Schizothecium vesticola</name>
    <dbReference type="NCBI Taxonomy" id="314040"/>
    <lineage>
        <taxon>Eukaryota</taxon>
        <taxon>Fungi</taxon>
        <taxon>Dikarya</taxon>
        <taxon>Ascomycota</taxon>
        <taxon>Pezizomycotina</taxon>
        <taxon>Sordariomycetes</taxon>
        <taxon>Sordariomycetidae</taxon>
        <taxon>Sordariales</taxon>
        <taxon>Schizotheciaceae</taxon>
        <taxon>Schizothecium</taxon>
    </lineage>
</organism>
<sequence>LPCPLSNIIQDTLAFVRNLSIRYLWADSLCIIHDDPHDKRANYSAIDAILASAFLAIYAVTGPD</sequence>
<dbReference type="Proteomes" id="UP001172155">
    <property type="component" value="Unassembled WGS sequence"/>
</dbReference>
<evidence type="ECO:0000259" key="1">
    <source>
        <dbReference type="Pfam" id="PF06985"/>
    </source>
</evidence>
<dbReference type="PANTHER" id="PTHR33112:SF12">
    <property type="entry name" value="HETEROKARYON INCOMPATIBILITY DOMAIN-CONTAINING PROTEIN"/>
    <property type="match status" value="1"/>
</dbReference>
<dbReference type="PANTHER" id="PTHR33112">
    <property type="entry name" value="DOMAIN PROTEIN, PUTATIVE-RELATED"/>
    <property type="match status" value="1"/>
</dbReference>